<evidence type="ECO:0000313" key="8">
    <source>
        <dbReference type="EMBL" id="GAA4469326.1"/>
    </source>
</evidence>
<dbReference type="NCBIfam" id="TIGR00632">
    <property type="entry name" value="vsr"/>
    <property type="match status" value="1"/>
</dbReference>
<dbReference type="CDD" id="cd00221">
    <property type="entry name" value="Vsr"/>
    <property type="match status" value="1"/>
</dbReference>
<evidence type="ECO:0000256" key="1">
    <source>
        <dbReference type="ARBA" id="ARBA00022722"/>
    </source>
</evidence>
<keyword evidence="1 6" id="KW-0540">Nuclease</keyword>
<dbReference type="InterPro" id="IPR004603">
    <property type="entry name" value="DNA_mismatch_endonuc_vsr"/>
</dbReference>
<keyword evidence="3 6" id="KW-0227">DNA damage</keyword>
<comment type="function">
    <text evidence="6">May nick specific sequences that contain T:G mispairs resulting from m5C-deamination.</text>
</comment>
<accession>A0ABP8NPQ7</accession>
<dbReference type="InterPro" id="IPR011335">
    <property type="entry name" value="Restrct_endonuc-II-like"/>
</dbReference>
<comment type="similarity">
    <text evidence="6">Belongs to the vsr family.</text>
</comment>
<dbReference type="EC" id="3.1.-.-" evidence="6"/>
<evidence type="ECO:0000256" key="6">
    <source>
        <dbReference type="PIRNR" id="PIRNR018267"/>
    </source>
</evidence>
<keyword evidence="4 6" id="KW-0378">Hydrolase</keyword>
<evidence type="ECO:0000256" key="7">
    <source>
        <dbReference type="SAM" id="MobiDB-lite"/>
    </source>
</evidence>
<name>A0ABP8NPQ7_9BACT</name>
<keyword evidence="2 6" id="KW-0255">Endonuclease</keyword>
<dbReference type="EMBL" id="BAABFA010000023">
    <property type="protein sequence ID" value="GAA4469326.1"/>
    <property type="molecule type" value="Genomic_DNA"/>
</dbReference>
<dbReference type="SUPFAM" id="SSF52980">
    <property type="entry name" value="Restriction endonuclease-like"/>
    <property type="match status" value="1"/>
</dbReference>
<organism evidence="8 9">
    <name type="scientific">Nemorincola caseinilytica</name>
    <dbReference type="NCBI Taxonomy" id="2054315"/>
    <lineage>
        <taxon>Bacteria</taxon>
        <taxon>Pseudomonadati</taxon>
        <taxon>Bacteroidota</taxon>
        <taxon>Chitinophagia</taxon>
        <taxon>Chitinophagales</taxon>
        <taxon>Chitinophagaceae</taxon>
        <taxon>Nemorincola</taxon>
    </lineage>
</organism>
<dbReference type="Proteomes" id="UP001500067">
    <property type="component" value="Unassembled WGS sequence"/>
</dbReference>
<dbReference type="Pfam" id="PF03852">
    <property type="entry name" value="Vsr"/>
    <property type="match status" value="1"/>
</dbReference>
<dbReference type="RefSeq" id="WP_345084604.1">
    <property type="nucleotide sequence ID" value="NZ_BAABFA010000023.1"/>
</dbReference>
<dbReference type="Gene3D" id="3.40.960.10">
    <property type="entry name" value="VSR Endonuclease"/>
    <property type="match status" value="1"/>
</dbReference>
<protein>
    <recommendedName>
        <fullName evidence="6">Very short patch repair endonuclease</fullName>
        <ecNumber evidence="6">3.1.-.-</ecNumber>
    </recommendedName>
</protein>
<proteinExistence type="inferred from homology"/>
<sequence>MEERRYSRDKRSPTPKNAKVSEVMSANKARNTTPELVLRKALWDKGIRGYRLHYKKIPGRPDIAFPGRKVAVFVNGCFWHRCPHCSHTLPKTNSAFWQEKFEKNVARDARKVAELQALGWQALTIWECKLKEDIHNVVIQVEEALK</sequence>
<evidence type="ECO:0000313" key="9">
    <source>
        <dbReference type="Proteomes" id="UP001500067"/>
    </source>
</evidence>
<keyword evidence="9" id="KW-1185">Reference proteome</keyword>
<dbReference type="GO" id="GO:0004519">
    <property type="term" value="F:endonuclease activity"/>
    <property type="evidence" value="ECO:0007669"/>
    <property type="project" value="UniProtKB-KW"/>
</dbReference>
<evidence type="ECO:0000256" key="3">
    <source>
        <dbReference type="ARBA" id="ARBA00022763"/>
    </source>
</evidence>
<reference evidence="9" key="1">
    <citation type="journal article" date="2019" name="Int. J. Syst. Evol. Microbiol.">
        <title>The Global Catalogue of Microorganisms (GCM) 10K type strain sequencing project: providing services to taxonomists for standard genome sequencing and annotation.</title>
        <authorList>
            <consortium name="The Broad Institute Genomics Platform"/>
            <consortium name="The Broad Institute Genome Sequencing Center for Infectious Disease"/>
            <person name="Wu L."/>
            <person name="Ma J."/>
        </authorList>
    </citation>
    <scope>NUCLEOTIDE SEQUENCE [LARGE SCALE GENOMIC DNA]</scope>
    <source>
        <strain evidence="9">JCM 32105</strain>
    </source>
</reference>
<feature type="region of interest" description="Disordered" evidence="7">
    <location>
        <begin position="1"/>
        <end position="26"/>
    </location>
</feature>
<evidence type="ECO:0000256" key="4">
    <source>
        <dbReference type="ARBA" id="ARBA00022801"/>
    </source>
</evidence>
<evidence type="ECO:0000256" key="5">
    <source>
        <dbReference type="ARBA" id="ARBA00023204"/>
    </source>
</evidence>
<gene>
    <name evidence="8" type="ORF">GCM10023093_28570</name>
</gene>
<feature type="compositionally biased region" description="Basic and acidic residues" evidence="7">
    <location>
        <begin position="1"/>
        <end position="12"/>
    </location>
</feature>
<evidence type="ECO:0000256" key="2">
    <source>
        <dbReference type="ARBA" id="ARBA00022759"/>
    </source>
</evidence>
<keyword evidence="5 6" id="KW-0234">DNA repair</keyword>
<comment type="caution">
    <text evidence="8">The sequence shown here is derived from an EMBL/GenBank/DDBJ whole genome shotgun (WGS) entry which is preliminary data.</text>
</comment>
<dbReference type="PIRSF" id="PIRSF018267">
    <property type="entry name" value="VSR_endonuc"/>
    <property type="match status" value="1"/>
</dbReference>